<keyword evidence="3" id="KW-1185">Reference proteome</keyword>
<dbReference type="PROSITE" id="PS50181">
    <property type="entry name" value="FBOX"/>
    <property type="match status" value="1"/>
</dbReference>
<dbReference type="EMBL" id="KQ090159">
    <property type="protein sequence ID" value="KMT04052.1"/>
    <property type="molecule type" value="Genomic_DNA"/>
</dbReference>
<dbReference type="InterPro" id="IPR017451">
    <property type="entry name" value="F-box-assoc_interact_dom"/>
</dbReference>
<dbReference type="Gramene" id="KMT04052">
    <property type="protein sequence ID" value="KMT04052"/>
    <property type="gene ID" value="BVRB_8g186490"/>
</dbReference>
<dbReference type="InterPro" id="IPR006527">
    <property type="entry name" value="F-box-assoc_dom_typ1"/>
</dbReference>
<dbReference type="CDD" id="cd22157">
    <property type="entry name" value="F-box_AtFBW1-like"/>
    <property type="match status" value="1"/>
</dbReference>
<feature type="domain" description="F-box" evidence="1">
    <location>
        <begin position="1"/>
        <end position="43"/>
    </location>
</feature>
<evidence type="ECO:0000313" key="2">
    <source>
        <dbReference type="EMBL" id="KMT04052.1"/>
    </source>
</evidence>
<name>A0A0J8BSD0_BETVV</name>
<dbReference type="Gene3D" id="1.20.1280.50">
    <property type="match status" value="1"/>
</dbReference>
<dbReference type="InterPro" id="IPR050796">
    <property type="entry name" value="SCF_F-box_component"/>
</dbReference>
<gene>
    <name evidence="2" type="ORF">BVRB_8g186490</name>
</gene>
<dbReference type="PANTHER" id="PTHR31672">
    <property type="entry name" value="BNACNNG10540D PROTEIN"/>
    <property type="match status" value="1"/>
</dbReference>
<dbReference type="PANTHER" id="PTHR31672:SF13">
    <property type="entry name" value="F-BOX PROTEIN CPR30-LIKE"/>
    <property type="match status" value="1"/>
</dbReference>
<proteinExistence type="predicted"/>
<accession>A0A0J8BSD0</accession>
<dbReference type="OrthoDB" id="591557at2759"/>
<dbReference type="AlphaFoldDB" id="A0A0J8BSD0"/>
<reference evidence="2 3" key="1">
    <citation type="journal article" date="2014" name="Nature">
        <title>The genome of the recently domesticated crop plant sugar beet (Beta vulgaris).</title>
        <authorList>
            <person name="Dohm J.C."/>
            <person name="Minoche A.E."/>
            <person name="Holtgrawe D."/>
            <person name="Capella-Gutierrez S."/>
            <person name="Zakrzewski F."/>
            <person name="Tafer H."/>
            <person name="Rupp O."/>
            <person name="Sorensen T.R."/>
            <person name="Stracke R."/>
            <person name="Reinhardt R."/>
            <person name="Goesmann A."/>
            <person name="Kraft T."/>
            <person name="Schulz B."/>
            <person name="Stadler P.F."/>
            <person name="Schmidt T."/>
            <person name="Gabaldon T."/>
            <person name="Lehrach H."/>
            <person name="Weisshaar B."/>
            <person name="Himmelbauer H."/>
        </authorList>
    </citation>
    <scope>NUCLEOTIDE SEQUENCE [LARGE SCALE GENOMIC DNA]</scope>
    <source>
        <tissue evidence="2">Taproot</tissue>
    </source>
</reference>
<protein>
    <recommendedName>
        <fullName evidence="1">F-box domain-containing protein</fullName>
    </recommendedName>
</protein>
<dbReference type="NCBIfam" id="TIGR01640">
    <property type="entry name" value="F_box_assoc_1"/>
    <property type="match status" value="1"/>
</dbReference>
<organism evidence="2 3">
    <name type="scientific">Beta vulgaris subsp. vulgaris</name>
    <name type="common">Beet</name>
    <dbReference type="NCBI Taxonomy" id="3555"/>
    <lineage>
        <taxon>Eukaryota</taxon>
        <taxon>Viridiplantae</taxon>
        <taxon>Streptophyta</taxon>
        <taxon>Embryophyta</taxon>
        <taxon>Tracheophyta</taxon>
        <taxon>Spermatophyta</taxon>
        <taxon>Magnoliopsida</taxon>
        <taxon>eudicotyledons</taxon>
        <taxon>Gunneridae</taxon>
        <taxon>Pentapetalae</taxon>
        <taxon>Caryophyllales</taxon>
        <taxon>Chenopodiaceae</taxon>
        <taxon>Betoideae</taxon>
        <taxon>Beta</taxon>
    </lineage>
</organism>
<dbReference type="OMA" id="QMQCKFI"/>
<evidence type="ECO:0000313" key="3">
    <source>
        <dbReference type="Proteomes" id="UP000035740"/>
    </source>
</evidence>
<dbReference type="SUPFAM" id="SSF81383">
    <property type="entry name" value="F-box domain"/>
    <property type="match status" value="1"/>
</dbReference>
<dbReference type="Pfam" id="PF07734">
    <property type="entry name" value="FBA_1"/>
    <property type="match status" value="1"/>
</dbReference>
<sequence>MAILPTEIISEILSRLPVKSLLNFKYVCKSWYILIKSPNFIKLHLNQTLISNSDRHLLLLSYNRNILSSDIDVDVDDNHPLFYELNHPLKHHEIELIGSCNGILCISDKSKTNVFLFNPLTKSQRKLPPCLKDLGNNHHNKTLVFGFGYDRKNDDYKVLRMIQDSYYNEDNNSEAEVYSLRNNSWKCVERMPYYLLFVSRHGVFVNEAIHYIVVTKELQMQCKFIAGFDFKTETYSLMDCPDYDDKLGGCLDMGELGGCLCLLVMYRTLLPVGPLEILDDRIEFTMDRADLWVMKEYGKKESWVRLFSIPQTQTFDMYLQVRVIVYSKDGKRILLEFDTLGLGWYYLETQSFDRFRGLPKAPMCSGFFVGSLVSLGNDKLKYEGGSIPSIPRKKTEKKYLDNFLSTGFKLKL</sequence>
<dbReference type="eggNOG" id="ENOG502QVMN">
    <property type="taxonomic scope" value="Eukaryota"/>
</dbReference>
<dbReference type="InterPro" id="IPR001810">
    <property type="entry name" value="F-box_dom"/>
</dbReference>
<dbReference type="Proteomes" id="UP000035740">
    <property type="component" value="Chromosome 8"/>
</dbReference>
<dbReference type="SMART" id="SM00256">
    <property type="entry name" value="FBOX"/>
    <property type="match status" value="1"/>
</dbReference>
<dbReference type="Pfam" id="PF00646">
    <property type="entry name" value="F-box"/>
    <property type="match status" value="1"/>
</dbReference>
<dbReference type="InterPro" id="IPR036047">
    <property type="entry name" value="F-box-like_dom_sf"/>
</dbReference>
<dbReference type="KEGG" id="bvg:104901064"/>
<evidence type="ECO:0000259" key="1">
    <source>
        <dbReference type="PROSITE" id="PS50181"/>
    </source>
</evidence>